<protein>
    <recommendedName>
        <fullName evidence="1">Transglycosylase SLT domain-containing protein</fullName>
    </recommendedName>
</protein>
<name>L7SYN5_CITFR</name>
<sequence>MMKKLLIALCVVTGVTAIERPAEAAIVDLRNTAWEKFGRGECGLDPYLMYAIALWESKQRAGGGGWVAPSPWALNNSVYGAYYPTSYEDAKKNLAKYMQATTVTDIGITQVNYRWNGHYVSKPEDLLDVETNIKVQAKILCQAIKNNPDDIELAIGSYHTPNPKLRDKALNYARNVLRIWKRLIEND</sequence>
<evidence type="ECO:0000259" key="1">
    <source>
        <dbReference type="Pfam" id="PF01464"/>
    </source>
</evidence>
<dbReference type="InterPro" id="IPR023346">
    <property type="entry name" value="Lysozyme-like_dom_sf"/>
</dbReference>
<geneLocation type="plasmid" evidence="2">
    <name>pT-OXA-181</name>
</geneLocation>
<dbReference type="Gene3D" id="1.10.530.10">
    <property type="match status" value="1"/>
</dbReference>
<proteinExistence type="predicted"/>
<dbReference type="InterPro" id="IPR008258">
    <property type="entry name" value="Transglycosylase_SLT_dom_1"/>
</dbReference>
<reference evidence="2" key="1">
    <citation type="journal article" date="2013" name="Antimicrob. Agents Chemother.">
        <title>Complete Sequence of the IncT-Type Plasmid pT-OXA-181 Carrying the blaOXA-181 Carbapenemase Gene from Citrobacter freundii.</title>
        <authorList>
            <person name="Villa L."/>
            <person name="Carattoli A."/>
            <person name="Nordmann P."/>
            <person name="Carta C."/>
            <person name="Poirel L."/>
        </authorList>
    </citation>
    <scope>NUCLEOTIDE SEQUENCE</scope>
    <source>
        <strain evidence="2">CFSTE</strain>
        <plasmid evidence="2">pT-OXA-181</plasmid>
    </source>
</reference>
<feature type="domain" description="Transglycosylase SLT" evidence="1">
    <location>
        <begin position="103"/>
        <end position="164"/>
    </location>
</feature>
<dbReference type="AlphaFoldDB" id="L7SYN5"/>
<dbReference type="EMBL" id="JQ996150">
    <property type="protein sequence ID" value="AGC23569.1"/>
    <property type="molecule type" value="Genomic_DNA"/>
</dbReference>
<dbReference type="SUPFAM" id="SSF53955">
    <property type="entry name" value="Lysozyme-like"/>
    <property type="match status" value="1"/>
</dbReference>
<organism evidence="2">
    <name type="scientific">Citrobacter freundii</name>
    <dbReference type="NCBI Taxonomy" id="546"/>
    <lineage>
        <taxon>Bacteria</taxon>
        <taxon>Pseudomonadati</taxon>
        <taxon>Pseudomonadota</taxon>
        <taxon>Gammaproteobacteria</taxon>
        <taxon>Enterobacterales</taxon>
        <taxon>Enterobacteriaceae</taxon>
        <taxon>Citrobacter</taxon>
        <taxon>Citrobacter freundii complex</taxon>
    </lineage>
</organism>
<keyword evidence="2" id="KW-0614">Plasmid</keyword>
<evidence type="ECO:0000313" key="2">
    <source>
        <dbReference type="EMBL" id="AGC23569.1"/>
    </source>
</evidence>
<accession>L7SYN5</accession>
<dbReference type="Pfam" id="PF01464">
    <property type="entry name" value="SLT"/>
    <property type="match status" value="1"/>
</dbReference>